<proteinExistence type="predicted"/>
<dbReference type="GO" id="GO:0016020">
    <property type="term" value="C:membrane"/>
    <property type="evidence" value="ECO:0007669"/>
    <property type="project" value="GOC"/>
</dbReference>
<name>A0A1W1C680_9ZZZZ</name>
<reference evidence="8" key="1">
    <citation type="submission" date="2016-10" db="EMBL/GenBank/DDBJ databases">
        <authorList>
            <person name="de Groot N.N."/>
        </authorList>
    </citation>
    <scope>NUCLEOTIDE SEQUENCE</scope>
</reference>
<evidence type="ECO:0000256" key="5">
    <source>
        <dbReference type="ARBA" id="ARBA00022679"/>
    </source>
</evidence>
<keyword evidence="2" id="KW-0444">Lipid biosynthesis</keyword>
<organism evidence="8">
    <name type="scientific">hydrothermal vent metagenome</name>
    <dbReference type="NCBI Taxonomy" id="652676"/>
    <lineage>
        <taxon>unclassified sequences</taxon>
        <taxon>metagenomes</taxon>
        <taxon>ecological metagenomes</taxon>
    </lineage>
</organism>
<evidence type="ECO:0000256" key="6">
    <source>
        <dbReference type="ARBA" id="ARBA00023098"/>
    </source>
</evidence>
<dbReference type="PANTHER" id="PTHR30372:SF4">
    <property type="entry name" value="LIPID-A-DISACCHARIDE SYNTHASE, MITOCHONDRIAL-RELATED"/>
    <property type="match status" value="1"/>
</dbReference>
<dbReference type="GO" id="GO:0008915">
    <property type="term" value="F:lipid-A-disaccharide synthase activity"/>
    <property type="evidence" value="ECO:0007669"/>
    <property type="project" value="UniProtKB-EC"/>
</dbReference>
<evidence type="ECO:0000313" key="8">
    <source>
        <dbReference type="EMBL" id="SFV61201.1"/>
    </source>
</evidence>
<sequence>MRMKLLVSALEPSANLHLKEVLRHTQDVELMGIFDKHIENGTPLYDISQMAIMGVVDVLKKLRWFFKVADEMVALAKEADKVLLMDGSGFNLPLAKKLKTAYPDKEIIYYILPQVWASRPKRVKKLEKYCDRLLGILPFEIGCYSSGKAQYVGHPLLDEIDVVRNEKETKGCIAFMPGSRKAEISRLMPVFLELRRKLGNNIRPLLVIPPSFSRDKIAKLYRGNREFEIVRDTHEALRRSEFAFICSGTATLEAALIGTPFTLAYIAKKIDYFIAFKVLGITQIGLANIILAHDNHTTLHNELLQEEVTVDNLLKEYYNTDRKKFAEKAKELREYLGHGSSENVARIIMQP</sequence>
<protein>
    <recommendedName>
        <fullName evidence="1">lipid-A-disaccharide synthase</fullName>
        <ecNumber evidence="1">2.4.1.182</ecNumber>
    </recommendedName>
</protein>
<dbReference type="PANTHER" id="PTHR30372">
    <property type="entry name" value="LIPID-A-DISACCHARIDE SYNTHASE"/>
    <property type="match status" value="1"/>
</dbReference>
<dbReference type="EMBL" id="FPHL01000024">
    <property type="protein sequence ID" value="SFV61201.1"/>
    <property type="molecule type" value="Genomic_DNA"/>
</dbReference>
<keyword evidence="6" id="KW-0443">Lipid metabolism</keyword>
<dbReference type="GO" id="GO:0005543">
    <property type="term" value="F:phospholipid binding"/>
    <property type="evidence" value="ECO:0007669"/>
    <property type="project" value="TreeGrafter"/>
</dbReference>
<gene>
    <name evidence="8" type="ORF">MNB_SV-10-1141</name>
</gene>
<dbReference type="InterPro" id="IPR003835">
    <property type="entry name" value="Glyco_trans_19"/>
</dbReference>
<keyword evidence="5 8" id="KW-0808">Transferase</keyword>
<dbReference type="Pfam" id="PF02684">
    <property type="entry name" value="LpxB"/>
    <property type="match status" value="1"/>
</dbReference>
<evidence type="ECO:0000256" key="4">
    <source>
        <dbReference type="ARBA" id="ARBA00022676"/>
    </source>
</evidence>
<dbReference type="AlphaFoldDB" id="A0A1W1C680"/>
<evidence type="ECO:0000256" key="1">
    <source>
        <dbReference type="ARBA" id="ARBA00012687"/>
    </source>
</evidence>
<dbReference type="NCBIfam" id="TIGR00215">
    <property type="entry name" value="lpxB"/>
    <property type="match status" value="1"/>
</dbReference>
<dbReference type="GO" id="GO:0009245">
    <property type="term" value="P:lipid A biosynthetic process"/>
    <property type="evidence" value="ECO:0007669"/>
    <property type="project" value="UniProtKB-KW"/>
</dbReference>
<dbReference type="EC" id="2.4.1.182" evidence="1"/>
<keyword evidence="4 8" id="KW-0328">Glycosyltransferase</keyword>
<evidence type="ECO:0000256" key="3">
    <source>
        <dbReference type="ARBA" id="ARBA00022556"/>
    </source>
</evidence>
<keyword evidence="3" id="KW-0441">Lipid A biosynthesis</keyword>
<accession>A0A1W1C680</accession>
<evidence type="ECO:0000256" key="7">
    <source>
        <dbReference type="ARBA" id="ARBA00048975"/>
    </source>
</evidence>
<dbReference type="SUPFAM" id="SSF53756">
    <property type="entry name" value="UDP-Glycosyltransferase/glycogen phosphorylase"/>
    <property type="match status" value="1"/>
</dbReference>
<evidence type="ECO:0000256" key="2">
    <source>
        <dbReference type="ARBA" id="ARBA00022516"/>
    </source>
</evidence>
<comment type="catalytic activity">
    <reaction evidence="7">
        <text>a lipid X + a UDP-2-N,3-O-bis[(3R)-3-hydroxyacyl]-alpha-D-glucosamine = a lipid A disaccharide + UDP + H(+)</text>
        <dbReference type="Rhea" id="RHEA:67828"/>
        <dbReference type="ChEBI" id="CHEBI:15378"/>
        <dbReference type="ChEBI" id="CHEBI:58223"/>
        <dbReference type="ChEBI" id="CHEBI:137748"/>
        <dbReference type="ChEBI" id="CHEBI:176338"/>
        <dbReference type="ChEBI" id="CHEBI:176343"/>
        <dbReference type="EC" id="2.4.1.182"/>
    </reaction>
</comment>